<evidence type="ECO:0000313" key="21">
    <source>
        <dbReference type="Proteomes" id="UP000198825"/>
    </source>
</evidence>
<dbReference type="InterPro" id="IPR005467">
    <property type="entry name" value="His_kinase_dom"/>
</dbReference>
<dbReference type="GO" id="GO:0030295">
    <property type="term" value="F:protein kinase activator activity"/>
    <property type="evidence" value="ECO:0007669"/>
    <property type="project" value="TreeGrafter"/>
</dbReference>
<dbReference type="InterPro" id="IPR050351">
    <property type="entry name" value="BphY/WalK/GraS-like"/>
</dbReference>
<evidence type="ECO:0000256" key="4">
    <source>
        <dbReference type="ARBA" id="ARBA00022475"/>
    </source>
</evidence>
<evidence type="ECO:0000256" key="16">
    <source>
        <dbReference type="SAM" id="MobiDB-lite"/>
    </source>
</evidence>
<dbReference type="OrthoDB" id="9786919at2"/>
<feature type="domain" description="HAMP" evidence="19">
    <location>
        <begin position="241"/>
        <end position="293"/>
    </location>
</feature>
<evidence type="ECO:0000259" key="18">
    <source>
        <dbReference type="PROSITE" id="PS50109"/>
    </source>
</evidence>
<evidence type="ECO:0000256" key="12">
    <source>
        <dbReference type="ARBA" id="ARBA00023012"/>
    </source>
</evidence>
<dbReference type="EMBL" id="LT629799">
    <property type="protein sequence ID" value="SDU91479.1"/>
    <property type="molecule type" value="Genomic_DNA"/>
</dbReference>
<dbReference type="GO" id="GO:0007234">
    <property type="term" value="P:osmosensory signaling via phosphorelay pathway"/>
    <property type="evidence" value="ECO:0007669"/>
    <property type="project" value="TreeGrafter"/>
</dbReference>
<keyword evidence="6" id="KW-0808">Transferase</keyword>
<dbReference type="PROSITE" id="PS50885">
    <property type="entry name" value="HAMP"/>
    <property type="match status" value="1"/>
</dbReference>
<dbReference type="CDD" id="cd06225">
    <property type="entry name" value="HAMP"/>
    <property type="match status" value="1"/>
</dbReference>
<sequence>MPAGLGAVGDTLQGGPGTQLAGRLRAVARGGWWRSPLGLWSRSLPLRVTSTVFLASVVVLVLGGLLLMQQATSGVLNGKRESAANEARQAVNTAQAQLNATDLSGEVNVDKLLYDLAYGFAGRSGGSEQYQVIILARGQTITAGSATSDSIPTALRAQVDAGSSDLLITPTQVFYDDGRPPVAGLAAGSGLTLPGTGRYAIYLVFPLTQEVSTLAVLQTAVVSTGAVLVLMLTLIAALVARQVVTPVREAARAAENLASGNLHDRMRVRGQDDVALLATSMNNMAAEMEKQITTLSELSQVQQRFVSDVSHELRTPLTTVRMAAEVLHDARDDFDPIAARSAELLQTELDRFELLLNDLLEISRFDAGAATLTPVGTDLRSIVERVVDAQEPLARAYAVRVGIHAEGDTTAEVDVRRIERILRNLMTNAIEHSEGRPVDVLLAGDEEAVAVAVRDHGVGFEASQAKQVFLRFWRADPARARTVGGTGLGLAISMEDANLHGGWLTAWGRPGLGAQFRLTVPRQAGGVLQTSPLPMAPRDLPLVPVPVLEDEEPVEDQVPVDGPSSVGALAGTGWQPGRGPS</sequence>
<dbReference type="InterPro" id="IPR003660">
    <property type="entry name" value="HAMP_dom"/>
</dbReference>
<dbReference type="InterPro" id="IPR003594">
    <property type="entry name" value="HATPase_dom"/>
</dbReference>
<dbReference type="SMART" id="SM00304">
    <property type="entry name" value="HAMP"/>
    <property type="match status" value="1"/>
</dbReference>
<keyword evidence="4" id="KW-1003">Cell membrane</keyword>
<dbReference type="PROSITE" id="PS50109">
    <property type="entry name" value="HIS_KIN"/>
    <property type="match status" value="1"/>
</dbReference>
<dbReference type="SMART" id="SM00387">
    <property type="entry name" value="HATPase_c"/>
    <property type="match status" value="1"/>
</dbReference>
<dbReference type="SUPFAM" id="SSF55874">
    <property type="entry name" value="ATPase domain of HSP90 chaperone/DNA topoisomerase II/histidine kinase"/>
    <property type="match status" value="1"/>
</dbReference>
<dbReference type="SUPFAM" id="SSF47384">
    <property type="entry name" value="Homodimeric domain of signal transducing histidine kinase"/>
    <property type="match status" value="1"/>
</dbReference>
<reference evidence="21" key="1">
    <citation type="submission" date="2016-10" db="EMBL/GenBank/DDBJ databases">
        <authorList>
            <person name="Varghese N."/>
            <person name="Submissions S."/>
        </authorList>
    </citation>
    <scope>NUCLEOTIDE SEQUENCE [LARGE SCALE GENOMIC DNA]</scope>
    <source>
        <strain evidence="21">DSM 21743</strain>
    </source>
</reference>
<evidence type="ECO:0000256" key="1">
    <source>
        <dbReference type="ARBA" id="ARBA00000085"/>
    </source>
</evidence>
<dbReference type="NCBIfam" id="NF040691">
    <property type="entry name" value="MtrAB_MtrB"/>
    <property type="match status" value="1"/>
</dbReference>
<dbReference type="Gene3D" id="6.10.340.10">
    <property type="match status" value="1"/>
</dbReference>
<evidence type="ECO:0000256" key="8">
    <source>
        <dbReference type="ARBA" id="ARBA00022741"/>
    </source>
</evidence>
<name>A0A1H2ME64_9ACTN</name>
<dbReference type="InterPro" id="IPR047669">
    <property type="entry name" value="MtrAB_MtrB"/>
</dbReference>
<dbReference type="SMART" id="SM00388">
    <property type="entry name" value="HisKA"/>
    <property type="match status" value="1"/>
</dbReference>
<keyword evidence="12" id="KW-0902">Two-component regulatory system</keyword>
<keyword evidence="9 20" id="KW-0418">Kinase</keyword>
<dbReference type="Gene3D" id="3.30.565.10">
    <property type="entry name" value="Histidine kinase-like ATPase, C-terminal domain"/>
    <property type="match status" value="1"/>
</dbReference>
<organism evidence="20 21">
    <name type="scientific">Microlunatus sagamiharensis</name>
    <dbReference type="NCBI Taxonomy" id="546874"/>
    <lineage>
        <taxon>Bacteria</taxon>
        <taxon>Bacillati</taxon>
        <taxon>Actinomycetota</taxon>
        <taxon>Actinomycetes</taxon>
        <taxon>Propionibacteriales</taxon>
        <taxon>Propionibacteriaceae</taxon>
        <taxon>Microlunatus</taxon>
    </lineage>
</organism>
<dbReference type="EC" id="2.7.13.3" evidence="3"/>
<evidence type="ECO:0000256" key="15">
    <source>
        <dbReference type="ARBA" id="ARBA00039401"/>
    </source>
</evidence>
<dbReference type="Proteomes" id="UP000198825">
    <property type="component" value="Chromosome I"/>
</dbReference>
<dbReference type="RefSeq" id="WP_091074204.1">
    <property type="nucleotide sequence ID" value="NZ_LT629799.1"/>
</dbReference>
<accession>A0A1H2ME64</accession>
<dbReference type="PANTHER" id="PTHR42878:SF7">
    <property type="entry name" value="SENSOR HISTIDINE KINASE GLRK"/>
    <property type="match status" value="1"/>
</dbReference>
<evidence type="ECO:0000256" key="11">
    <source>
        <dbReference type="ARBA" id="ARBA00022989"/>
    </source>
</evidence>
<dbReference type="InterPro" id="IPR036890">
    <property type="entry name" value="HATPase_C_sf"/>
</dbReference>
<protein>
    <recommendedName>
        <fullName evidence="14">Sensor histidine kinase MtrB</fullName>
        <ecNumber evidence="3">2.7.13.3</ecNumber>
    </recommendedName>
    <alternativeName>
        <fullName evidence="15">Sensor-like histidine kinase SenX3</fullName>
    </alternativeName>
</protein>
<dbReference type="CDD" id="cd00082">
    <property type="entry name" value="HisKA"/>
    <property type="match status" value="1"/>
</dbReference>
<dbReference type="CDD" id="cd00075">
    <property type="entry name" value="HATPase"/>
    <property type="match status" value="1"/>
</dbReference>
<dbReference type="GO" id="GO:0005886">
    <property type="term" value="C:plasma membrane"/>
    <property type="evidence" value="ECO:0007669"/>
    <property type="project" value="UniProtKB-SubCell"/>
</dbReference>
<dbReference type="InterPro" id="IPR036097">
    <property type="entry name" value="HisK_dim/P_sf"/>
</dbReference>
<keyword evidence="10" id="KW-0067">ATP-binding</keyword>
<evidence type="ECO:0000256" key="2">
    <source>
        <dbReference type="ARBA" id="ARBA00004651"/>
    </source>
</evidence>
<dbReference type="PRINTS" id="PR00344">
    <property type="entry name" value="BCTRLSENSOR"/>
</dbReference>
<evidence type="ECO:0000256" key="9">
    <source>
        <dbReference type="ARBA" id="ARBA00022777"/>
    </source>
</evidence>
<gene>
    <name evidence="20" type="ORF">SAMN04488544_1898</name>
</gene>
<evidence type="ECO:0000259" key="19">
    <source>
        <dbReference type="PROSITE" id="PS50885"/>
    </source>
</evidence>
<dbReference type="SUPFAM" id="SSF158472">
    <property type="entry name" value="HAMP domain-like"/>
    <property type="match status" value="1"/>
</dbReference>
<evidence type="ECO:0000256" key="17">
    <source>
        <dbReference type="SAM" id="Phobius"/>
    </source>
</evidence>
<dbReference type="AlphaFoldDB" id="A0A1H2ME64"/>
<comment type="catalytic activity">
    <reaction evidence="1">
        <text>ATP + protein L-histidine = ADP + protein N-phospho-L-histidine.</text>
        <dbReference type="EC" id="2.7.13.3"/>
    </reaction>
</comment>
<keyword evidence="11 17" id="KW-1133">Transmembrane helix</keyword>
<evidence type="ECO:0000256" key="6">
    <source>
        <dbReference type="ARBA" id="ARBA00022679"/>
    </source>
</evidence>
<dbReference type="GO" id="GO:0005524">
    <property type="term" value="F:ATP binding"/>
    <property type="evidence" value="ECO:0007669"/>
    <property type="project" value="UniProtKB-KW"/>
</dbReference>
<evidence type="ECO:0000313" key="20">
    <source>
        <dbReference type="EMBL" id="SDU91479.1"/>
    </source>
</evidence>
<evidence type="ECO:0000256" key="13">
    <source>
        <dbReference type="ARBA" id="ARBA00023136"/>
    </source>
</evidence>
<feature type="transmembrane region" description="Helical" evidence="17">
    <location>
        <begin position="44"/>
        <end position="67"/>
    </location>
</feature>
<evidence type="ECO:0000256" key="3">
    <source>
        <dbReference type="ARBA" id="ARBA00012438"/>
    </source>
</evidence>
<keyword evidence="21" id="KW-1185">Reference proteome</keyword>
<dbReference type="Pfam" id="PF00672">
    <property type="entry name" value="HAMP"/>
    <property type="match status" value="1"/>
</dbReference>
<dbReference type="Gene3D" id="1.10.287.130">
    <property type="match status" value="1"/>
</dbReference>
<evidence type="ECO:0000256" key="7">
    <source>
        <dbReference type="ARBA" id="ARBA00022692"/>
    </source>
</evidence>
<keyword evidence="13 17" id="KW-0472">Membrane</keyword>
<comment type="subcellular location">
    <subcellularLocation>
        <location evidence="2">Cell membrane</location>
        <topology evidence="2">Multi-pass membrane protein</topology>
    </subcellularLocation>
</comment>
<keyword evidence="5" id="KW-0597">Phosphoprotein</keyword>
<evidence type="ECO:0000256" key="10">
    <source>
        <dbReference type="ARBA" id="ARBA00022840"/>
    </source>
</evidence>
<dbReference type="GO" id="GO:0000156">
    <property type="term" value="F:phosphorelay response regulator activity"/>
    <property type="evidence" value="ECO:0007669"/>
    <property type="project" value="TreeGrafter"/>
</dbReference>
<proteinExistence type="predicted"/>
<evidence type="ECO:0000256" key="5">
    <source>
        <dbReference type="ARBA" id="ARBA00022553"/>
    </source>
</evidence>
<feature type="region of interest" description="Disordered" evidence="16">
    <location>
        <begin position="548"/>
        <end position="581"/>
    </location>
</feature>
<feature type="domain" description="Histidine kinase" evidence="18">
    <location>
        <begin position="308"/>
        <end position="524"/>
    </location>
</feature>
<dbReference type="PANTHER" id="PTHR42878">
    <property type="entry name" value="TWO-COMPONENT HISTIDINE KINASE"/>
    <property type="match status" value="1"/>
</dbReference>
<dbReference type="FunFam" id="1.10.287.130:FF:000010">
    <property type="entry name" value="Two-component sensor histidine kinase"/>
    <property type="match status" value="1"/>
</dbReference>
<dbReference type="Pfam" id="PF00512">
    <property type="entry name" value="HisKA"/>
    <property type="match status" value="1"/>
</dbReference>
<dbReference type="Pfam" id="PF02518">
    <property type="entry name" value="HATPase_c"/>
    <property type="match status" value="1"/>
</dbReference>
<dbReference type="STRING" id="546874.SAMN04488544_1898"/>
<keyword evidence="8" id="KW-0547">Nucleotide-binding</keyword>
<dbReference type="GO" id="GO:0000155">
    <property type="term" value="F:phosphorelay sensor kinase activity"/>
    <property type="evidence" value="ECO:0007669"/>
    <property type="project" value="InterPro"/>
</dbReference>
<dbReference type="InterPro" id="IPR004358">
    <property type="entry name" value="Sig_transdc_His_kin-like_C"/>
</dbReference>
<keyword evidence="7 17" id="KW-0812">Transmembrane</keyword>
<feature type="transmembrane region" description="Helical" evidence="17">
    <location>
        <begin position="214"/>
        <end position="239"/>
    </location>
</feature>
<dbReference type="InterPro" id="IPR003661">
    <property type="entry name" value="HisK_dim/P_dom"/>
</dbReference>
<dbReference type="FunFam" id="3.30.565.10:FF:000013">
    <property type="entry name" value="Two-component sensor histidine kinase"/>
    <property type="match status" value="1"/>
</dbReference>
<evidence type="ECO:0000256" key="14">
    <source>
        <dbReference type="ARBA" id="ARBA00035305"/>
    </source>
</evidence>